<reference evidence="2" key="1">
    <citation type="journal article" date="2023" name="G3 (Bethesda)">
        <title>Whole genome assemblies of Zophobas morio and Tenebrio molitor.</title>
        <authorList>
            <person name="Kaur S."/>
            <person name="Stinson S.A."/>
            <person name="diCenzo G.C."/>
        </authorList>
    </citation>
    <scope>NUCLEOTIDE SEQUENCE</scope>
    <source>
        <strain evidence="2">QUZm001</strain>
    </source>
</reference>
<keyword evidence="1" id="KW-0472">Membrane</keyword>
<proteinExistence type="predicted"/>
<evidence type="ECO:0000313" key="2">
    <source>
        <dbReference type="EMBL" id="KAJ3656190.1"/>
    </source>
</evidence>
<comment type="caution">
    <text evidence="2">The sequence shown here is derived from an EMBL/GenBank/DDBJ whole genome shotgun (WGS) entry which is preliminary data.</text>
</comment>
<organism evidence="2 3">
    <name type="scientific">Zophobas morio</name>
    <dbReference type="NCBI Taxonomy" id="2755281"/>
    <lineage>
        <taxon>Eukaryota</taxon>
        <taxon>Metazoa</taxon>
        <taxon>Ecdysozoa</taxon>
        <taxon>Arthropoda</taxon>
        <taxon>Hexapoda</taxon>
        <taxon>Insecta</taxon>
        <taxon>Pterygota</taxon>
        <taxon>Neoptera</taxon>
        <taxon>Endopterygota</taxon>
        <taxon>Coleoptera</taxon>
        <taxon>Polyphaga</taxon>
        <taxon>Cucujiformia</taxon>
        <taxon>Tenebrionidae</taxon>
        <taxon>Zophobas</taxon>
    </lineage>
</organism>
<dbReference type="InterPro" id="IPR049352">
    <property type="entry name" value="Rost"/>
</dbReference>
<gene>
    <name evidence="2" type="ORF">Zmor_015286</name>
</gene>
<evidence type="ECO:0000256" key="1">
    <source>
        <dbReference type="SAM" id="Phobius"/>
    </source>
</evidence>
<keyword evidence="1" id="KW-0812">Transmembrane</keyword>
<feature type="transmembrane region" description="Helical" evidence="1">
    <location>
        <begin position="36"/>
        <end position="58"/>
    </location>
</feature>
<dbReference type="GO" id="GO:0016020">
    <property type="term" value="C:membrane"/>
    <property type="evidence" value="ECO:0007669"/>
    <property type="project" value="TreeGrafter"/>
</dbReference>
<feature type="transmembrane region" description="Helical" evidence="1">
    <location>
        <begin position="176"/>
        <end position="199"/>
    </location>
</feature>
<dbReference type="PANTHER" id="PTHR12242:SF49">
    <property type="entry name" value="HEADBUTT, ISOFORM E"/>
    <property type="match status" value="1"/>
</dbReference>
<sequence length="288" mass="33966">MNGCKSEFSLEHLTLRHNNPHLFVTSQWQKQCSGSLIYVVYRWAVAIYFIITLILCYAEDWDKPFSYQVKFFLYFTNWAYIISAFQAIVVADLTTRVYRRLRKKSRLNAVNLKCYKLYWLSNFLSTDIAFLVTIWYWGFIYNPKLDVLNLANIFRHATNSVVTMVDLYVVAHPVRLLHGIYTAVFLVIYGLFTAAYYVCGGRDKNGYPYMYKFLDWRKPWCTFGICMGFVVVVNMLHSVVWLLYQLRKWIHLKYCTPEEDDTHGRNATEDDAEGKLLNSKVNFNLKVV</sequence>
<protein>
    <recommendedName>
        <fullName evidence="4">Protein rolling stone</fullName>
    </recommendedName>
</protein>
<dbReference type="AlphaFoldDB" id="A0AA38IGT1"/>
<feature type="transmembrane region" description="Helical" evidence="1">
    <location>
        <begin position="78"/>
        <end position="98"/>
    </location>
</feature>
<dbReference type="Pfam" id="PF21534">
    <property type="entry name" value="Rost"/>
    <property type="match status" value="1"/>
</dbReference>
<keyword evidence="1" id="KW-1133">Transmembrane helix</keyword>
<dbReference type="EMBL" id="JALNTZ010000004">
    <property type="protein sequence ID" value="KAJ3656190.1"/>
    <property type="molecule type" value="Genomic_DNA"/>
</dbReference>
<dbReference type="Proteomes" id="UP001168821">
    <property type="component" value="Unassembled WGS sequence"/>
</dbReference>
<keyword evidence="3" id="KW-1185">Reference proteome</keyword>
<evidence type="ECO:0000313" key="3">
    <source>
        <dbReference type="Proteomes" id="UP001168821"/>
    </source>
</evidence>
<accession>A0AA38IGT1</accession>
<feature type="transmembrane region" description="Helical" evidence="1">
    <location>
        <begin position="220"/>
        <end position="244"/>
    </location>
</feature>
<name>A0AA38IGT1_9CUCU</name>
<feature type="transmembrane region" description="Helical" evidence="1">
    <location>
        <begin position="119"/>
        <end position="140"/>
    </location>
</feature>
<evidence type="ECO:0008006" key="4">
    <source>
        <dbReference type="Google" id="ProtNLM"/>
    </source>
</evidence>
<dbReference type="PANTHER" id="PTHR12242">
    <property type="entry name" value="OS02G0130600 PROTEIN-RELATED"/>
    <property type="match status" value="1"/>
</dbReference>